<evidence type="ECO:0000256" key="2">
    <source>
        <dbReference type="ARBA" id="ARBA00023015"/>
    </source>
</evidence>
<evidence type="ECO:0000256" key="4">
    <source>
        <dbReference type="ARBA" id="ARBA00023163"/>
    </source>
</evidence>
<organism evidence="6 7">
    <name type="scientific">Paraconexibacter antarcticus</name>
    <dbReference type="NCBI Taxonomy" id="2949664"/>
    <lineage>
        <taxon>Bacteria</taxon>
        <taxon>Bacillati</taxon>
        <taxon>Actinomycetota</taxon>
        <taxon>Thermoleophilia</taxon>
        <taxon>Solirubrobacterales</taxon>
        <taxon>Paraconexibacteraceae</taxon>
        <taxon>Paraconexibacter</taxon>
    </lineage>
</organism>
<protein>
    <submittedName>
        <fullName evidence="6">MerR family transcriptional regulator</fullName>
    </submittedName>
</protein>
<sequence>MTRPAALTIKDVAAQTGVAAGTIRMWEQRYGFPEPGRTAGGYRVYSEGDVEALRRVVAYRHRGLSVPAAIERAAESGDKPEQPSIYAAVASSEHGARPQILKKGTLVAISRAIEHEALAQAATPVLFGAFQHEPFYRAVEARYRSIARYADAAAVFADFADVRREEGAPAELPIGPDDKLGNEWAVIVDAPGYCACLLAWEVPGITEPGDPDDLSRRFEAIWTLDPVATRRAAVAAARLATKTCPELGRELEAALEDRPLALDTPAPGLTALTNRMVAYLDAAD</sequence>
<evidence type="ECO:0000313" key="6">
    <source>
        <dbReference type="EMBL" id="UTI66447.1"/>
    </source>
</evidence>
<evidence type="ECO:0000313" key="7">
    <source>
        <dbReference type="Proteomes" id="UP001056035"/>
    </source>
</evidence>
<proteinExistence type="predicted"/>
<keyword evidence="2" id="KW-0805">Transcription regulation</keyword>
<dbReference type="PANTHER" id="PTHR30204:SF69">
    <property type="entry name" value="MERR-FAMILY TRANSCRIPTIONAL REGULATOR"/>
    <property type="match status" value="1"/>
</dbReference>
<dbReference type="InterPro" id="IPR033415">
    <property type="entry name" value="CHASE6_C"/>
</dbReference>
<dbReference type="Pfam" id="PF13411">
    <property type="entry name" value="MerR_1"/>
    <property type="match status" value="1"/>
</dbReference>
<dbReference type="InterPro" id="IPR000551">
    <property type="entry name" value="MerR-type_HTH_dom"/>
</dbReference>
<dbReference type="InterPro" id="IPR047057">
    <property type="entry name" value="MerR_fam"/>
</dbReference>
<reference evidence="6 7" key="1">
    <citation type="submission" date="2022-06" db="EMBL/GenBank/DDBJ databases">
        <title>Paraconexibacter antarcticus.</title>
        <authorList>
            <person name="Kim C.S."/>
        </authorList>
    </citation>
    <scope>NUCLEOTIDE SEQUENCE [LARGE SCALE GENOMIC DNA]</scope>
    <source>
        <strain evidence="6 7">02-257</strain>
    </source>
</reference>
<dbReference type="SMART" id="SM00422">
    <property type="entry name" value="HTH_MERR"/>
    <property type="match status" value="1"/>
</dbReference>
<keyword evidence="1" id="KW-0678">Repressor</keyword>
<dbReference type="InterPro" id="IPR009061">
    <property type="entry name" value="DNA-bd_dom_put_sf"/>
</dbReference>
<gene>
    <name evidence="6" type="ORF">NBH00_09605</name>
</gene>
<keyword evidence="7" id="KW-1185">Reference proteome</keyword>
<dbReference type="RefSeq" id="WP_254573118.1">
    <property type="nucleotide sequence ID" value="NZ_CP098502.1"/>
</dbReference>
<dbReference type="Gene3D" id="1.10.1660.10">
    <property type="match status" value="1"/>
</dbReference>
<dbReference type="Proteomes" id="UP001056035">
    <property type="component" value="Chromosome"/>
</dbReference>
<dbReference type="PANTHER" id="PTHR30204">
    <property type="entry name" value="REDOX-CYCLING DRUG-SENSING TRANSCRIPTIONAL ACTIVATOR SOXR"/>
    <property type="match status" value="1"/>
</dbReference>
<feature type="domain" description="HTH merR-type" evidence="5">
    <location>
        <begin position="6"/>
        <end position="76"/>
    </location>
</feature>
<keyword evidence="3" id="KW-0238">DNA-binding</keyword>
<dbReference type="Pfam" id="PF17150">
    <property type="entry name" value="CHASE6_C"/>
    <property type="match status" value="1"/>
</dbReference>
<dbReference type="Pfam" id="PF10069">
    <property type="entry name" value="DICT"/>
    <property type="match status" value="1"/>
</dbReference>
<evidence type="ECO:0000256" key="3">
    <source>
        <dbReference type="ARBA" id="ARBA00023125"/>
    </source>
</evidence>
<dbReference type="EMBL" id="CP098502">
    <property type="protein sequence ID" value="UTI66447.1"/>
    <property type="molecule type" value="Genomic_DNA"/>
</dbReference>
<name>A0ABY5E0R5_9ACTN</name>
<evidence type="ECO:0000256" key="1">
    <source>
        <dbReference type="ARBA" id="ARBA00022491"/>
    </source>
</evidence>
<accession>A0ABY5E0R5</accession>
<dbReference type="SUPFAM" id="SSF46955">
    <property type="entry name" value="Putative DNA-binding domain"/>
    <property type="match status" value="1"/>
</dbReference>
<dbReference type="InterPro" id="IPR019278">
    <property type="entry name" value="DICT_dom"/>
</dbReference>
<dbReference type="PROSITE" id="PS50937">
    <property type="entry name" value="HTH_MERR_2"/>
    <property type="match status" value="1"/>
</dbReference>
<keyword evidence="4" id="KW-0804">Transcription</keyword>
<evidence type="ECO:0000259" key="5">
    <source>
        <dbReference type="PROSITE" id="PS50937"/>
    </source>
</evidence>